<comment type="caution">
    <text evidence="3">The sequence shown here is derived from an EMBL/GenBank/DDBJ whole genome shotgun (WGS) entry which is preliminary data.</text>
</comment>
<accession>A0ABW2G0M6</accession>
<evidence type="ECO:0000313" key="4">
    <source>
        <dbReference type="Proteomes" id="UP001596435"/>
    </source>
</evidence>
<dbReference type="PROSITE" id="PS51257">
    <property type="entry name" value="PROKAR_LIPOPROTEIN"/>
    <property type="match status" value="1"/>
</dbReference>
<reference evidence="4" key="1">
    <citation type="journal article" date="2019" name="Int. J. Syst. Evol. Microbiol.">
        <title>The Global Catalogue of Microorganisms (GCM) 10K type strain sequencing project: providing services to taxonomists for standard genome sequencing and annotation.</title>
        <authorList>
            <consortium name="The Broad Institute Genomics Platform"/>
            <consortium name="The Broad Institute Genome Sequencing Center for Infectious Disease"/>
            <person name="Wu L."/>
            <person name="Ma J."/>
        </authorList>
    </citation>
    <scope>NUCLEOTIDE SEQUENCE [LARGE SCALE GENOMIC DNA]</scope>
    <source>
        <strain evidence="4">CGMCC 1.12859</strain>
    </source>
</reference>
<keyword evidence="2" id="KW-0732">Signal</keyword>
<feature type="region of interest" description="Disordered" evidence="1">
    <location>
        <begin position="187"/>
        <end position="207"/>
    </location>
</feature>
<evidence type="ECO:0008006" key="5">
    <source>
        <dbReference type="Google" id="ProtNLM"/>
    </source>
</evidence>
<dbReference type="Proteomes" id="UP001596435">
    <property type="component" value="Unassembled WGS sequence"/>
</dbReference>
<feature type="chain" id="PRO_5046007434" description="Lipoprotein" evidence="2">
    <location>
        <begin position="19"/>
        <end position="295"/>
    </location>
</feature>
<feature type="signal peptide" evidence="2">
    <location>
        <begin position="1"/>
        <end position="18"/>
    </location>
</feature>
<evidence type="ECO:0000313" key="3">
    <source>
        <dbReference type="EMBL" id="MFC7183020.1"/>
    </source>
</evidence>
<evidence type="ECO:0000256" key="1">
    <source>
        <dbReference type="SAM" id="MobiDB-lite"/>
    </source>
</evidence>
<organism evidence="3 4">
    <name type="scientific">Kitasatospora paranensis</name>
    <dbReference type="NCBI Taxonomy" id="258053"/>
    <lineage>
        <taxon>Bacteria</taxon>
        <taxon>Bacillati</taxon>
        <taxon>Actinomycetota</taxon>
        <taxon>Actinomycetes</taxon>
        <taxon>Kitasatosporales</taxon>
        <taxon>Streptomycetaceae</taxon>
        <taxon>Kitasatospora</taxon>
    </lineage>
</organism>
<name>A0ABW2G0M6_9ACTN</name>
<dbReference type="EMBL" id="JBHTAJ010000058">
    <property type="protein sequence ID" value="MFC7183020.1"/>
    <property type="molecule type" value="Genomic_DNA"/>
</dbReference>
<protein>
    <recommendedName>
        <fullName evidence="5">Lipoprotein</fullName>
    </recommendedName>
</protein>
<evidence type="ECO:0000256" key="2">
    <source>
        <dbReference type="SAM" id="SignalP"/>
    </source>
</evidence>
<gene>
    <name evidence="3" type="ORF">ACFQMG_26050</name>
</gene>
<proteinExistence type="predicted"/>
<keyword evidence="4" id="KW-1185">Reference proteome</keyword>
<sequence length="295" mass="30301">MRGIRAAVAAGLAVAVVAGCGGPMGPAGYDRAETPHARAVRLAAAWPGSASEQRWRTGYWPLDVPAEWLPADAFHNGEDKAAYLSGRLVLRGALPQTLSGKAEVVWADGSRLSLPLLSADRVFRGLTQGGAVCSGHCDAVLTVTGARPATRTVRTSRGAAVIPVWEFGVAGYAAPFTYPAVAAERLPDGGPSGPGPGSESAQWSGTSADGRTLTAMVEHGGCSEVLPGEVYETDAAVVLIAHTRSTARRGEACPAVVTAGPQDFRLTRPLGSRAVLDFVSGLPQAQQSGQPVQGG</sequence>
<dbReference type="RefSeq" id="WP_380232166.1">
    <property type="nucleotide sequence ID" value="NZ_JBHSVH010000002.1"/>
</dbReference>